<keyword evidence="2" id="KW-1185">Reference proteome</keyword>
<dbReference type="Gene3D" id="3.30.160.60">
    <property type="entry name" value="Classic Zinc Finger"/>
    <property type="match status" value="1"/>
</dbReference>
<dbReference type="AlphaFoldDB" id="A0A0C9UGT9"/>
<reference evidence="1 2" key="1">
    <citation type="submission" date="2014-06" db="EMBL/GenBank/DDBJ databases">
        <title>Evolutionary Origins and Diversification of the Mycorrhizal Mutualists.</title>
        <authorList>
            <consortium name="DOE Joint Genome Institute"/>
            <consortium name="Mycorrhizal Genomics Consortium"/>
            <person name="Kohler A."/>
            <person name="Kuo A."/>
            <person name="Nagy L.G."/>
            <person name="Floudas D."/>
            <person name="Copeland A."/>
            <person name="Barry K.W."/>
            <person name="Cichocki N."/>
            <person name="Veneault-Fourrey C."/>
            <person name="LaButti K."/>
            <person name="Lindquist E.A."/>
            <person name="Lipzen A."/>
            <person name="Lundell T."/>
            <person name="Morin E."/>
            <person name="Murat C."/>
            <person name="Riley R."/>
            <person name="Ohm R."/>
            <person name="Sun H."/>
            <person name="Tunlid A."/>
            <person name="Henrissat B."/>
            <person name="Grigoriev I.V."/>
            <person name="Hibbett D.S."/>
            <person name="Martin F."/>
        </authorList>
    </citation>
    <scope>NUCLEOTIDE SEQUENCE [LARGE SCALE GENOMIC DNA]</scope>
    <source>
        <strain evidence="1 2">SS14</strain>
    </source>
</reference>
<sequence>MRYIVEPTPYEQESINWRPAHIKCRYPDCLSPMVDLKNTRAHLSCHLNDEKAYKCSCGAKFERQSEANRHLESERYL</sequence>
<dbReference type="HOGENOM" id="CLU_2639684_0_0_1"/>
<evidence type="ECO:0000313" key="2">
    <source>
        <dbReference type="Proteomes" id="UP000054279"/>
    </source>
</evidence>
<name>A0A0C9UGT9_SPHS4</name>
<gene>
    <name evidence="1" type="ORF">M422DRAFT_35282</name>
</gene>
<proteinExistence type="predicted"/>
<organism evidence="1 2">
    <name type="scientific">Sphaerobolus stellatus (strain SS14)</name>
    <dbReference type="NCBI Taxonomy" id="990650"/>
    <lineage>
        <taxon>Eukaryota</taxon>
        <taxon>Fungi</taxon>
        <taxon>Dikarya</taxon>
        <taxon>Basidiomycota</taxon>
        <taxon>Agaricomycotina</taxon>
        <taxon>Agaricomycetes</taxon>
        <taxon>Phallomycetidae</taxon>
        <taxon>Geastrales</taxon>
        <taxon>Sphaerobolaceae</taxon>
        <taxon>Sphaerobolus</taxon>
    </lineage>
</organism>
<evidence type="ECO:0000313" key="1">
    <source>
        <dbReference type="EMBL" id="KIJ33999.1"/>
    </source>
</evidence>
<evidence type="ECO:0008006" key="3">
    <source>
        <dbReference type="Google" id="ProtNLM"/>
    </source>
</evidence>
<dbReference type="EMBL" id="KN837205">
    <property type="protein sequence ID" value="KIJ33999.1"/>
    <property type="molecule type" value="Genomic_DNA"/>
</dbReference>
<dbReference type="Proteomes" id="UP000054279">
    <property type="component" value="Unassembled WGS sequence"/>
</dbReference>
<accession>A0A0C9UGT9</accession>
<protein>
    <recommendedName>
        <fullName evidence="3">C2H2-type domain-containing protein</fullName>
    </recommendedName>
</protein>